<reference evidence="2" key="1">
    <citation type="submission" date="2025-08" db="UniProtKB">
        <authorList>
            <consortium name="Ensembl"/>
        </authorList>
    </citation>
    <scope>IDENTIFICATION</scope>
</reference>
<dbReference type="Proteomes" id="UP000264820">
    <property type="component" value="Unplaced"/>
</dbReference>
<sequence>MLATRATAAKKTREKVANKQRNEHRASKVLAERNQAVVAVGAWVEDGQEFEEHPCVSARSLPCLPGTKCFPWTVCIFPPNLQLGRKKSPAIQQQSHENINGSRCQGWKKKKKTTTS</sequence>
<dbReference type="GeneTree" id="ENSGT00940000181567"/>
<feature type="region of interest" description="Disordered" evidence="1">
    <location>
        <begin position="1"/>
        <end position="28"/>
    </location>
</feature>
<proteinExistence type="predicted"/>
<dbReference type="AlphaFoldDB" id="A0A3Q3DMG2"/>
<dbReference type="Ensembl" id="ENSHCOT00000028236.1">
    <property type="protein sequence ID" value="ENSHCOP00000015835.1"/>
    <property type="gene ID" value="ENSHCOG00000019515.1"/>
</dbReference>
<accession>A0A3Q3DMG2</accession>
<feature type="region of interest" description="Disordered" evidence="1">
    <location>
        <begin position="87"/>
        <end position="116"/>
    </location>
</feature>
<evidence type="ECO:0000313" key="2">
    <source>
        <dbReference type="Ensembl" id="ENSHCOP00000015835.1"/>
    </source>
</evidence>
<dbReference type="STRING" id="109280.ENSHCOP00000015835"/>
<evidence type="ECO:0000313" key="3">
    <source>
        <dbReference type="Proteomes" id="UP000264820"/>
    </source>
</evidence>
<feature type="compositionally biased region" description="Basic residues" evidence="1">
    <location>
        <begin position="106"/>
        <end position="116"/>
    </location>
</feature>
<keyword evidence="3" id="KW-1185">Reference proteome</keyword>
<protein>
    <submittedName>
        <fullName evidence="2">Uncharacterized protein</fullName>
    </submittedName>
</protein>
<evidence type="ECO:0000256" key="1">
    <source>
        <dbReference type="SAM" id="MobiDB-lite"/>
    </source>
</evidence>
<name>A0A3Q3DMG2_HIPCM</name>
<feature type="compositionally biased region" description="Polar residues" evidence="1">
    <location>
        <begin position="90"/>
        <end position="103"/>
    </location>
</feature>
<organism evidence="2 3">
    <name type="scientific">Hippocampus comes</name>
    <name type="common">Tiger tail seahorse</name>
    <dbReference type="NCBI Taxonomy" id="109280"/>
    <lineage>
        <taxon>Eukaryota</taxon>
        <taxon>Metazoa</taxon>
        <taxon>Chordata</taxon>
        <taxon>Craniata</taxon>
        <taxon>Vertebrata</taxon>
        <taxon>Euteleostomi</taxon>
        <taxon>Actinopterygii</taxon>
        <taxon>Neopterygii</taxon>
        <taxon>Teleostei</taxon>
        <taxon>Neoteleostei</taxon>
        <taxon>Acanthomorphata</taxon>
        <taxon>Syngnathiaria</taxon>
        <taxon>Syngnathiformes</taxon>
        <taxon>Syngnathoidei</taxon>
        <taxon>Syngnathidae</taxon>
        <taxon>Hippocampus</taxon>
    </lineage>
</organism>
<feature type="compositionally biased region" description="Basic and acidic residues" evidence="1">
    <location>
        <begin position="14"/>
        <end position="26"/>
    </location>
</feature>
<reference evidence="2" key="2">
    <citation type="submission" date="2025-09" db="UniProtKB">
        <authorList>
            <consortium name="Ensembl"/>
        </authorList>
    </citation>
    <scope>IDENTIFICATION</scope>
</reference>